<feature type="coiled-coil region" evidence="1">
    <location>
        <begin position="32"/>
        <end position="59"/>
    </location>
</feature>
<dbReference type="GO" id="GO:0005198">
    <property type="term" value="F:structural molecule activity"/>
    <property type="evidence" value="ECO:0007669"/>
    <property type="project" value="InterPro"/>
</dbReference>
<dbReference type="Proteomes" id="UP000245202">
    <property type="component" value="Unassembled WGS sequence"/>
</dbReference>
<evidence type="ECO:0000313" key="2">
    <source>
        <dbReference type="EMBL" id="GBG09503.1"/>
    </source>
</evidence>
<accession>A0A2R5F0A3</accession>
<evidence type="ECO:0000256" key="1">
    <source>
        <dbReference type="SAM" id="Coils"/>
    </source>
</evidence>
<dbReference type="InterPro" id="IPR009319">
    <property type="entry name" value="Phage_A118_VSP1"/>
</dbReference>
<dbReference type="RefSeq" id="WP_108994233.1">
    <property type="nucleotide sequence ID" value="NZ_BDQX01000231.1"/>
</dbReference>
<dbReference type="AlphaFoldDB" id="A0A2R5F0A3"/>
<keyword evidence="3" id="KW-1185">Reference proteome</keyword>
<dbReference type="Pfam" id="PF06152">
    <property type="entry name" value="Phage_min_cap2"/>
    <property type="match status" value="1"/>
</dbReference>
<proteinExistence type="predicted"/>
<reference evidence="2 3" key="1">
    <citation type="submission" date="2017-08" db="EMBL/GenBank/DDBJ databases">
        <title>Substantial Increase in Enzyme Production by Combined Drug-Resistance Mutations in Paenibacillus agaridevorans.</title>
        <authorList>
            <person name="Tanaka Y."/>
            <person name="Funane K."/>
            <person name="Hosaka T."/>
            <person name="Shiwa Y."/>
            <person name="Fujita N."/>
            <person name="Miyazaki T."/>
            <person name="Yoshikawa H."/>
            <person name="Murakami K."/>
            <person name="Kasahara K."/>
            <person name="Inaoka T."/>
            <person name="Hiraga Y."/>
            <person name="Ochi K."/>
        </authorList>
    </citation>
    <scope>NUCLEOTIDE SEQUENCE [LARGE SCALE GENOMIC DNA]</scope>
    <source>
        <strain evidence="2 3">T-3040</strain>
    </source>
</reference>
<name>A0A2R5F0A3_9BACL</name>
<gene>
    <name evidence="2" type="ORF">PAT3040_04152</name>
</gene>
<protein>
    <recommendedName>
        <fullName evidence="4">Minor capsid protein</fullName>
    </recommendedName>
</protein>
<evidence type="ECO:0000313" key="3">
    <source>
        <dbReference type="Proteomes" id="UP000245202"/>
    </source>
</evidence>
<comment type="caution">
    <text evidence="2">The sequence shown here is derived from an EMBL/GenBank/DDBJ whole genome shotgun (WGS) entry which is preliminary data.</text>
</comment>
<sequence length="352" mass="40359">MATLEQIVALYVRADERLRGLVQSLEDGSIGRRRKELLLQQIEEIIAELTRQAGQHTAALIGEEYRAGATGAVQQISAAGVVRETINDTLKPLIHQRAAQAIMDDTFYSILEASDNMSADSKRRIEDAIRMVNERSLTEGISRREATKQAIADINNRGITGIVAKNGAQIPADKYMAGVVHYHQRKAHVTGAEEMIKQNGLDLVYVNFVGITCEFCAEYQGRVYSISGNDPRFPKLEIRPPYHSHCVHSISAWIEEYTPTDEVERMIMTSNRLFTDNRTEANIRRYKEIQRDKSRKNATRKQWIRYKSVLPNDTPDLRTFASQKARDTMLYRELQEEYRKVNVHFKNDWKKD</sequence>
<evidence type="ECO:0008006" key="4">
    <source>
        <dbReference type="Google" id="ProtNLM"/>
    </source>
</evidence>
<dbReference type="EMBL" id="BDQX01000231">
    <property type="protein sequence ID" value="GBG09503.1"/>
    <property type="molecule type" value="Genomic_DNA"/>
</dbReference>
<organism evidence="2 3">
    <name type="scientific">Paenibacillus agaridevorans</name>
    <dbReference type="NCBI Taxonomy" id="171404"/>
    <lineage>
        <taxon>Bacteria</taxon>
        <taxon>Bacillati</taxon>
        <taxon>Bacillota</taxon>
        <taxon>Bacilli</taxon>
        <taxon>Bacillales</taxon>
        <taxon>Paenibacillaceae</taxon>
        <taxon>Paenibacillus</taxon>
    </lineage>
</organism>
<keyword evidence="1" id="KW-0175">Coiled coil</keyword>